<dbReference type="PANTHER" id="PTHR33747">
    <property type="entry name" value="UPF0225 PROTEIN SCO1677"/>
    <property type="match status" value="1"/>
</dbReference>
<evidence type="ECO:0000313" key="1">
    <source>
        <dbReference type="EMBL" id="RST97238.1"/>
    </source>
</evidence>
<accession>A0A429ZU25</accession>
<comment type="caution">
    <text evidence="1">The sequence shown here is derived from an EMBL/GenBank/DDBJ whole genome shotgun (WGS) entry which is preliminary data.</text>
</comment>
<dbReference type="Proteomes" id="UP000287239">
    <property type="component" value="Unassembled WGS sequence"/>
</dbReference>
<proteinExistence type="predicted"/>
<dbReference type="PANTHER" id="PTHR33747:SF1">
    <property type="entry name" value="ADENYLATE CYCLASE-ASSOCIATED CAP C-TERMINAL DOMAIN-CONTAINING PROTEIN"/>
    <property type="match status" value="1"/>
</dbReference>
<evidence type="ECO:0000313" key="2">
    <source>
        <dbReference type="Proteomes" id="UP000287239"/>
    </source>
</evidence>
<dbReference type="Pfam" id="PF02810">
    <property type="entry name" value="SEC-C"/>
    <property type="match status" value="1"/>
</dbReference>
<dbReference type="Gene3D" id="3.10.450.50">
    <property type="match status" value="1"/>
</dbReference>
<sequence length="215" mass="24401">MEGVSMAQKVFSEKKMENVTSQAQEWFAAFELDQLFTELPKDVQTQVETVTAAFSEWMYREELRAGREWTAGSLENILVNVFPRELAAYPTLKQDLLLILTNYFTFLKNEKKISNADTLVRKLESLDFSNTEEASIVETKKKPVQATKTKKSMKAPTYSAGEIAQFNRFAMGNEINQRVASKPVVQEVKQVEKVVGRNEPCPCGSGKKYKKCHGK</sequence>
<reference evidence="1 2" key="1">
    <citation type="submission" date="2017-05" db="EMBL/GenBank/DDBJ databases">
        <title>Vagococcus spp. assemblies.</title>
        <authorList>
            <person name="Gulvik C.A."/>
        </authorList>
    </citation>
    <scope>NUCLEOTIDE SEQUENCE [LARGE SCALE GENOMIC DNA]</scope>
    <source>
        <strain evidence="1 2">NCFB 2777</strain>
    </source>
</reference>
<dbReference type="AlphaFoldDB" id="A0A429ZU25"/>
<dbReference type="InterPro" id="IPR004027">
    <property type="entry name" value="SEC_C_motif"/>
</dbReference>
<protein>
    <recommendedName>
        <fullName evidence="3">SecA Wing/Scaffold domain-containing protein</fullName>
    </recommendedName>
</protein>
<organism evidence="1 2">
    <name type="scientific">Vagococcus salmoninarum</name>
    <dbReference type="NCBI Taxonomy" id="2739"/>
    <lineage>
        <taxon>Bacteria</taxon>
        <taxon>Bacillati</taxon>
        <taxon>Bacillota</taxon>
        <taxon>Bacilli</taxon>
        <taxon>Lactobacillales</taxon>
        <taxon>Enterococcaceae</taxon>
        <taxon>Vagococcus</taxon>
    </lineage>
</organism>
<evidence type="ECO:0008006" key="3">
    <source>
        <dbReference type="Google" id="ProtNLM"/>
    </source>
</evidence>
<dbReference type="SUPFAM" id="SSF103642">
    <property type="entry name" value="Sec-C motif"/>
    <property type="match status" value="1"/>
</dbReference>
<dbReference type="EMBL" id="NGJU01000003">
    <property type="protein sequence ID" value="RST97238.1"/>
    <property type="molecule type" value="Genomic_DNA"/>
</dbReference>
<keyword evidence="2" id="KW-1185">Reference proteome</keyword>
<name>A0A429ZU25_9ENTE</name>
<gene>
    <name evidence="1" type="ORF">CBF35_03035</name>
</gene>